<evidence type="ECO:0000313" key="4">
    <source>
        <dbReference type="EMBL" id="WVZ14736.1"/>
    </source>
</evidence>
<comment type="pathway">
    <text evidence="2">Amino-acid degradation; L-valine degradation.</text>
</comment>
<proteinExistence type="inferred from homology"/>
<dbReference type="CDD" id="cd06558">
    <property type="entry name" value="crotonase-like"/>
    <property type="match status" value="1"/>
</dbReference>
<dbReference type="PANTHER" id="PTHR43176">
    <property type="entry name" value="3-HYDROXYISOBUTYRYL-COA HYDROLASE-RELATED"/>
    <property type="match status" value="1"/>
</dbReference>
<dbReference type="Gene3D" id="3.90.226.10">
    <property type="entry name" value="2-enoyl-CoA Hydratase, Chain A, domain 1"/>
    <property type="match status" value="1"/>
</dbReference>
<sequence>MALSFNFDKEADQANGKAFCAGGDIVSAIVCSLAGHWTSSLFFYKKLLASVYLMATYSKSTVSLINGIVMGAGAGLSINTKFRIVTEKAIFAMPEASIGHVPDVGASYFLSRLPGYFGEYIGLTGARLDGAEMVACGLATHFVHSVKLNTLESLLQNATSDVTMATLIETCTDKAVLKKNSSFKRLEIINNCFSKETVEEIIICLEKELENGAEEWIKNALSSMSSSCPLSLKIFLKSIRLGRVQNFKQCLYRDYIISAHLLRRTVSNNFYEGSRAKLFSKDNKPKWEPSKLELVSDEMVDQCLRNIDDEDLKCLELPDHRIESRL</sequence>
<evidence type="ECO:0000256" key="1">
    <source>
        <dbReference type="ARBA" id="ARBA00022801"/>
    </source>
</evidence>
<dbReference type="Pfam" id="PF16113">
    <property type="entry name" value="ECH_2"/>
    <property type="match status" value="1"/>
</dbReference>
<dbReference type="GO" id="GO:0003860">
    <property type="term" value="F:3-hydroxyisobutyryl-CoA hydrolase activity"/>
    <property type="evidence" value="ECO:0007669"/>
    <property type="project" value="UniProtKB-UniRule"/>
</dbReference>
<gene>
    <name evidence="4" type="ORF">V8G54_012302</name>
</gene>
<comment type="catalytic activity">
    <reaction evidence="2">
        <text>3-hydroxy-2-methylpropanoyl-CoA + H2O = 3-hydroxy-2-methylpropanoate + CoA + H(+)</text>
        <dbReference type="Rhea" id="RHEA:20888"/>
        <dbReference type="ChEBI" id="CHEBI:11805"/>
        <dbReference type="ChEBI" id="CHEBI:15377"/>
        <dbReference type="ChEBI" id="CHEBI:15378"/>
        <dbReference type="ChEBI" id="CHEBI:57287"/>
        <dbReference type="ChEBI" id="CHEBI:57340"/>
        <dbReference type="EC" id="3.1.2.4"/>
    </reaction>
</comment>
<dbReference type="InterPro" id="IPR029045">
    <property type="entry name" value="ClpP/crotonase-like_dom_sf"/>
</dbReference>
<evidence type="ECO:0000256" key="2">
    <source>
        <dbReference type="RuleBase" id="RU369070"/>
    </source>
</evidence>
<evidence type="ECO:0000313" key="5">
    <source>
        <dbReference type="Proteomes" id="UP001374535"/>
    </source>
</evidence>
<dbReference type="InterPro" id="IPR045004">
    <property type="entry name" value="ECH_dom"/>
</dbReference>
<keyword evidence="5" id="KW-1185">Reference proteome</keyword>
<comment type="function">
    <text evidence="2">Hydrolyzes 3-hydroxyisobutyryl-CoA (HIBYL-CoA), a saline catabolite. Has high activity toward isobutyryl-CoA. Could be an isobutyryl-CoA dehydrogenase that functions in valine catabolism.</text>
</comment>
<dbReference type="AlphaFoldDB" id="A0AAQ3NTH7"/>
<organism evidence="4 5">
    <name type="scientific">Vigna mungo</name>
    <name type="common">Black gram</name>
    <name type="synonym">Phaseolus mungo</name>
    <dbReference type="NCBI Taxonomy" id="3915"/>
    <lineage>
        <taxon>Eukaryota</taxon>
        <taxon>Viridiplantae</taxon>
        <taxon>Streptophyta</taxon>
        <taxon>Embryophyta</taxon>
        <taxon>Tracheophyta</taxon>
        <taxon>Spermatophyta</taxon>
        <taxon>Magnoliopsida</taxon>
        <taxon>eudicotyledons</taxon>
        <taxon>Gunneridae</taxon>
        <taxon>Pentapetalae</taxon>
        <taxon>rosids</taxon>
        <taxon>fabids</taxon>
        <taxon>Fabales</taxon>
        <taxon>Fabaceae</taxon>
        <taxon>Papilionoideae</taxon>
        <taxon>50 kb inversion clade</taxon>
        <taxon>NPAAA clade</taxon>
        <taxon>indigoferoid/millettioid clade</taxon>
        <taxon>Phaseoleae</taxon>
        <taxon>Vigna</taxon>
    </lineage>
</organism>
<dbReference type="PANTHER" id="PTHR43176:SF6">
    <property type="entry name" value="3-HYDROXYISOBUTYRYL-COA HYDROLASE"/>
    <property type="match status" value="1"/>
</dbReference>
<dbReference type="EMBL" id="CP144697">
    <property type="protein sequence ID" value="WVZ14736.1"/>
    <property type="molecule type" value="Genomic_DNA"/>
</dbReference>
<dbReference type="Proteomes" id="UP001374535">
    <property type="component" value="Chromosome 4"/>
</dbReference>
<feature type="domain" description="Enoyl-CoA hydratase/isomerase" evidence="3">
    <location>
        <begin position="14"/>
        <end position="304"/>
    </location>
</feature>
<keyword evidence="1 2" id="KW-0378">Hydrolase</keyword>
<dbReference type="SUPFAM" id="SSF52096">
    <property type="entry name" value="ClpP/crotonase"/>
    <property type="match status" value="1"/>
</dbReference>
<accession>A0AAQ3NTH7</accession>
<dbReference type="GO" id="GO:0006574">
    <property type="term" value="P:L-valine catabolic process"/>
    <property type="evidence" value="ECO:0007669"/>
    <property type="project" value="UniProtKB-UniRule"/>
</dbReference>
<comment type="similarity">
    <text evidence="2">Belongs to the enoyl-CoA hydratase/isomerase family.</text>
</comment>
<dbReference type="EC" id="3.1.2.4" evidence="2"/>
<dbReference type="InterPro" id="IPR032259">
    <property type="entry name" value="HIBYL-CoA-H"/>
</dbReference>
<reference evidence="4 5" key="1">
    <citation type="journal article" date="2023" name="Life. Sci Alliance">
        <title>Evolutionary insights into 3D genome organization and epigenetic landscape of Vigna mungo.</title>
        <authorList>
            <person name="Junaid A."/>
            <person name="Singh B."/>
            <person name="Bhatia S."/>
        </authorList>
    </citation>
    <scope>NUCLEOTIDE SEQUENCE [LARGE SCALE GENOMIC DNA]</scope>
    <source>
        <strain evidence="4">Urdbean</strain>
    </source>
</reference>
<name>A0AAQ3NTH7_VIGMU</name>
<protein>
    <recommendedName>
        <fullName evidence="2">3-hydroxyisobutyryl-CoA hydrolase</fullName>
        <shortName evidence="2">HIB-CoA hydrolase</shortName>
        <shortName evidence="2">HIBYL-CoA-H</shortName>
        <ecNumber evidence="2">3.1.2.4</ecNumber>
    </recommendedName>
    <alternativeName>
        <fullName evidence="2">3-hydroxyisobutyryl-coenzyme A hydrolase</fullName>
    </alternativeName>
</protein>
<evidence type="ECO:0000259" key="3">
    <source>
        <dbReference type="Pfam" id="PF16113"/>
    </source>
</evidence>